<dbReference type="PRINTS" id="PR00707">
    <property type="entry name" value="UBCTHYDRLASE"/>
</dbReference>
<dbReference type="GO" id="GO:0030163">
    <property type="term" value="P:protein catabolic process"/>
    <property type="evidence" value="ECO:0000318"/>
    <property type="project" value="GO_Central"/>
</dbReference>
<dbReference type="PANTHER" id="PTHR10589:SF17">
    <property type="entry name" value="UBIQUITIN CARBOXYL-TERMINAL HYDROLASE"/>
    <property type="match status" value="1"/>
</dbReference>
<dbReference type="InterPro" id="IPR057254">
    <property type="entry name" value="UCH_AS"/>
</dbReference>
<feature type="non-terminal residue" evidence="10">
    <location>
        <position position="1"/>
    </location>
</feature>
<feature type="site" description="Transition state stabilizer" evidence="7">
    <location>
        <position position="87"/>
    </location>
</feature>
<evidence type="ECO:0000256" key="4">
    <source>
        <dbReference type="ARBA" id="ARBA00022786"/>
    </source>
</evidence>
<organism evidence="10 11">
    <name type="scientific">Thalassiosira pseudonana</name>
    <name type="common">Marine diatom</name>
    <name type="synonym">Cyclotella nana</name>
    <dbReference type="NCBI Taxonomy" id="35128"/>
    <lineage>
        <taxon>Eukaryota</taxon>
        <taxon>Sar</taxon>
        <taxon>Stramenopiles</taxon>
        <taxon>Ochrophyta</taxon>
        <taxon>Bacillariophyta</taxon>
        <taxon>Coscinodiscophyceae</taxon>
        <taxon>Thalassiosirophycidae</taxon>
        <taxon>Thalassiosirales</taxon>
        <taxon>Thalassiosiraceae</taxon>
        <taxon>Thalassiosira</taxon>
    </lineage>
</organism>
<dbReference type="RefSeq" id="XP_002293254.1">
    <property type="nucleotide sequence ID" value="XM_002293218.1"/>
</dbReference>
<keyword evidence="5 7" id="KW-0378">Hydrolase</keyword>
<feature type="non-terminal residue" evidence="10">
    <location>
        <position position="233"/>
    </location>
</feature>
<sequence>KEKLWFPLESNPALLNEYISNLGFSTDSHQFVDVFSTESWALDMIAQPVVAVVALFPMTEKVSKRRKELHAESVRDTNVDGVWYVKQRIRNACGTIAVLHALANIPQSTQEVIKCPSWLQTYLLSSPTSSSPIDKADVLENDATIELFHGAATNHTINSTSRGNKEDEIDMHFITFTHVDGRLYELDGRLEQGPIDHGSTTQANLLKDACGVLQQLMEADLDEVRFTILALAP</sequence>
<dbReference type="eggNOG" id="KOG1415">
    <property type="taxonomic scope" value="Eukaryota"/>
</dbReference>
<comment type="catalytic activity">
    <reaction evidence="1 7 8">
        <text>Thiol-dependent hydrolysis of ester, thioester, amide, peptide and isopeptide bonds formed by the C-terminal Gly of ubiquitin (a 76-residue protein attached to proteins as an intracellular targeting signal).</text>
        <dbReference type="EC" id="3.4.19.12"/>
    </reaction>
</comment>
<keyword evidence="4 7" id="KW-0833">Ubl conjugation pathway</keyword>
<dbReference type="FunCoup" id="B8CAN7">
    <property type="interactions" value="58"/>
</dbReference>
<evidence type="ECO:0000256" key="5">
    <source>
        <dbReference type="ARBA" id="ARBA00022801"/>
    </source>
</evidence>
<gene>
    <name evidence="10" type="ORF">THAPSDRAFT_263931</name>
</gene>
<dbReference type="PaxDb" id="35128-Thaps263931"/>
<dbReference type="InterPro" id="IPR038765">
    <property type="entry name" value="Papain-like_cys_pep_sf"/>
</dbReference>
<evidence type="ECO:0000256" key="6">
    <source>
        <dbReference type="ARBA" id="ARBA00022807"/>
    </source>
</evidence>
<feature type="active site" description="Nucleophile" evidence="7">
    <location>
        <position position="93"/>
    </location>
</feature>
<dbReference type="PROSITE" id="PS52048">
    <property type="entry name" value="UCH_DOMAIN"/>
    <property type="match status" value="1"/>
</dbReference>
<protein>
    <recommendedName>
        <fullName evidence="8">Ubiquitin carboxyl-terminal hydrolase</fullName>
        <ecNumber evidence="8">3.4.19.12</ecNumber>
    </recommendedName>
</protein>
<proteinExistence type="inferred from homology"/>
<dbReference type="KEGG" id="tps:THAPSDRAFT_263931"/>
<feature type="domain" description="UCH catalytic" evidence="9">
    <location>
        <begin position="4"/>
        <end position="233"/>
    </location>
</feature>
<dbReference type="InParanoid" id="B8CAN7"/>
<reference evidence="10 11" key="1">
    <citation type="journal article" date="2004" name="Science">
        <title>The genome of the diatom Thalassiosira pseudonana: ecology, evolution, and metabolism.</title>
        <authorList>
            <person name="Armbrust E.V."/>
            <person name="Berges J.A."/>
            <person name="Bowler C."/>
            <person name="Green B.R."/>
            <person name="Martinez D."/>
            <person name="Putnam N.H."/>
            <person name="Zhou S."/>
            <person name="Allen A.E."/>
            <person name="Apt K.E."/>
            <person name="Bechner M."/>
            <person name="Brzezinski M.A."/>
            <person name="Chaal B.K."/>
            <person name="Chiovitti A."/>
            <person name="Davis A.K."/>
            <person name="Demarest M.S."/>
            <person name="Detter J.C."/>
            <person name="Glavina T."/>
            <person name="Goodstein D."/>
            <person name="Hadi M.Z."/>
            <person name="Hellsten U."/>
            <person name="Hildebrand M."/>
            <person name="Jenkins B.D."/>
            <person name="Jurka J."/>
            <person name="Kapitonov V.V."/>
            <person name="Kroger N."/>
            <person name="Lau W.W."/>
            <person name="Lane T.W."/>
            <person name="Larimer F.W."/>
            <person name="Lippmeier J.C."/>
            <person name="Lucas S."/>
            <person name="Medina M."/>
            <person name="Montsant A."/>
            <person name="Obornik M."/>
            <person name="Parker M.S."/>
            <person name="Palenik B."/>
            <person name="Pazour G.J."/>
            <person name="Richardson P.M."/>
            <person name="Rynearson T.A."/>
            <person name="Saito M.A."/>
            <person name="Schwartz D.C."/>
            <person name="Thamatrakoln K."/>
            <person name="Valentin K."/>
            <person name="Vardi A."/>
            <person name="Wilkerson F.P."/>
            <person name="Rokhsar D.S."/>
        </authorList>
    </citation>
    <scope>NUCLEOTIDE SEQUENCE [LARGE SCALE GENOMIC DNA]</scope>
    <source>
        <strain evidence="10 11">CCMP1335</strain>
    </source>
</reference>
<name>B8CAN7_THAPS</name>
<dbReference type="AlphaFoldDB" id="B8CAN7"/>
<evidence type="ECO:0000256" key="1">
    <source>
        <dbReference type="ARBA" id="ARBA00000707"/>
    </source>
</evidence>
<evidence type="ECO:0000313" key="11">
    <source>
        <dbReference type="Proteomes" id="UP000001449"/>
    </source>
</evidence>
<dbReference type="GO" id="GO:0006511">
    <property type="term" value="P:ubiquitin-dependent protein catabolic process"/>
    <property type="evidence" value="ECO:0007669"/>
    <property type="project" value="UniProtKB-UniRule"/>
</dbReference>
<dbReference type="GO" id="GO:0005737">
    <property type="term" value="C:cytoplasm"/>
    <property type="evidence" value="ECO:0000318"/>
    <property type="project" value="GO_Central"/>
</dbReference>
<dbReference type="SUPFAM" id="SSF54001">
    <property type="entry name" value="Cysteine proteinases"/>
    <property type="match status" value="1"/>
</dbReference>
<dbReference type="Pfam" id="PF01088">
    <property type="entry name" value="Peptidase_C12"/>
    <property type="match status" value="1"/>
</dbReference>
<evidence type="ECO:0000313" key="10">
    <source>
        <dbReference type="EMBL" id="EED89715.1"/>
    </source>
</evidence>
<dbReference type="InterPro" id="IPR001578">
    <property type="entry name" value="Peptidase_C12_UCH"/>
</dbReference>
<dbReference type="GeneID" id="7443181"/>
<dbReference type="HOGENOM" id="CLU_054406_1_1_1"/>
<dbReference type="GO" id="GO:0004843">
    <property type="term" value="F:cysteine-type deubiquitinase activity"/>
    <property type="evidence" value="ECO:0000318"/>
    <property type="project" value="GO_Central"/>
</dbReference>
<dbReference type="Gene3D" id="3.40.532.10">
    <property type="entry name" value="Peptidase C12, ubiquitin carboxyl-terminal hydrolase"/>
    <property type="match status" value="1"/>
</dbReference>
<accession>B8CAN7</accession>
<dbReference type="OMA" id="IDLHYVC"/>
<dbReference type="PANTHER" id="PTHR10589">
    <property type="entry name" value="UBIQUITIN CARBOXYL-TERMINAL HYDROLASE"/>
    <property type="match status" value="1"/>
</dbReference>
<evidence type="ECO:0000256" key="2">
    <source>
        <dbReference type="ARBA" id="ARBA00009326"/>
    </source>
</evidence>
<evidence type="ECO:0000256" key="3">
    <source>
        <dbReference type="ARBA" id="ARBA00022670"/>
    </source>
</evidence>
<evidence type="ECO:0000256" key="8">
    <source>
        <dbReference type="RuleBase" id="RU361215"/>
    </source>
</evidence>
<dbReference type="EC" id="3.4.19.12" evidence="8"/>
<dbReference type="InterPro" id="IPR036959">
    <property type="entry name" value="Peptidase_C12_UCH_sf"/>
</dbReference>
<reference evidence="10 11" key="2">
    <citation type="journal article" date="2008" name="Nature">
        <title>The Phaeodactylum genome reveals the evolutionary history of diatom genomes.</title>
        <authorList>
            <person name="Bowler C."/>
            <person name="Allen A.E."/>
            <person name="Badger J.H."/>
            <person name="Grimwood J."/>
            <person name="Jabbari K."/>
            <person name="Kuo A."/>
            <person name="Maheswari U."/>
            <person name="Martens C."/>
            <person name="Maumus F."/>
            <person name="Otillar R.P."/>
            <person name="Rayko E."/>
            <person name="Salamov A."/>
            <person name="Vandepoele K."/>
            <person name="Beszteri B."/>
            <person name="Gruber A."/>
            <person name="Heijde M."/>
            <person name="Katinka M."/>
            <person name="Mock T."/>
            <person name="Valentin K."/>
            <person name="Verret F."/>
            <person name="Berges J.A."/>
            <person name="Brownlee C."/>
            <person name="Cadoret J.P."/>
            <person name="Chiovitti A."/>
            <person name="Choi C.J."/>
            <person name="Coesel S."/>
            <person name="De Martino A."/>
            <person name="Detter J.C."/>
            <person name="Durkin C."/>
            <person name="Falciatore A."/>
            <person name="Fournet J."/>
            <person name="Haruta M."/>
            <person name="Huysman M.J."/>
            <person name="Jenkins B.D."/>
            <person name="Jiroutova K."/>
            <person name="Jorgensen R.E."/>
            <person name="Joubert Y."/>
            <person name="Kaplan A."/>
            <person name="Kroger N."/>
            <person name="Kroth P.G."/>
            <person name="La Roche J."/>
            <person name="Lindquist E."/>
            <person name="Lommer M."/>
            <person name="Martin-Jezequel V."/>
            <person name="Lopez P.J."/>
            <person name="Lucas S."/>
            <person name="Mangogna M."/>
            <person name="McGinnis K."/>
            <person name="Medlin L.K."/>
            <person name="Montsant A."/>
            <person name="Oudot-Le Secq M.P."/>
            <person name="Napoli C."/>
            <person name="Obornik M."/>
            <person name="Parker M.S."/>
            <person name="Petit J.L."/>
            <person name="Porcel B.M."/>
            <person name="Poulsen N."/>
            <person name="Robison M."/>
            <person name="Rychlewski L."/>
            <person name="Rynearson T.A."/>
            <person name="Schmutz J."/>
            <person name="Shapiro H."/>
            <person name="Siaut M."/>
            <person name="Stanley M."/>
            <person name="Sussman M.R."/>
            <person name="Taylor A.R."/>
            <person name="Vardi A."/>
            <person name="von Dassow P."/>
            <person name="Vyverman W."/>
            <person name="Willis A."/>
            <person name="Wyrwicz L.S."/>
            <person name="Rokhsar D.S."/>
            <person name="Weissenbach J."/>
            <person name="Armbrust E.V."/>
            <person name="Green B.R."/>
            <person name="Van de Peer Y."/>
            <person name="Grigoriev I.V."/>
        </authorList>
    </citation>
    <scope>NUCLEOTIDE SEQUENCE [LARGE SCALE GENOMIC DNA]</scope>
    <source>
        <strain evidence="10 11">CCMP1335</strain>
    </source>
</reference>
<feature type="active site" description="Proton donor" evidence="7">
    <location>
        <position position="172"/>
    </location>
</feature>
<dbReference type="FunFam" id="3.40.532.10:FF:000006">
    <property type="entry name" value="Ubiquitin carboxyl-terminal hydrolase"/>
    <property type="match status" value="1"/>
</dbReference>
<keyword evidence="3 7" id="KW-0645">Protease</keyword>
<keyword evidence="6 7" id="KW-0788">Thiol protease</keyword>
<dbReference type="EMBL" id="CM000647">
    <property type="protein sequence ID" value="EED89715.1"/>
    <property type="molecule type" value="Genomic_DNA"/>
</dbReference>
<evidence type="ECO:0000259" key="9">
    <source>
        <dbReference type="PROSITE" id="PS52048"/>
    </source>
</evidence>
<dbReference type="STRING" id="35128.B8CAN7"/>
<keyword evidence="11" id="KW-1185">Reference proteome</keyword>
<dbReference type="PROSITE" id="PS00140">
    <property type="entry name" value="UCH_1"/>
    <property type="match status" value="1"/>
</dbReference>
<feature type="site" description="Important for enzyme activity" evidence="7">
    <location>
        <position position="187"/>
    </location>
</feature>
<evidence type="ECO:0000256" key="7">
    <source>
        <dbReference type="PROSITE-ProRule" id="PRU01393"/>
    </source>
</evidence>
<dbReference type="Proteomes" id="UP000001449">
    <property type="component" value="Chromosome 12"/>
</dbReference>
<comment type="similarity">
    <text evidence="2 7 8">Belongs to the peptidase C12 family.</text>
</comment>